<accession>A0ACB8LUI4</accession>
<dbReference type="EMBL" id="CM039172">
    <property type="protein sequence ID" value="KAH9776962.1"/>
    <property type="molecule type" value="Genomic_DNA"/>
</dbReference>
<keyword evidence="1" id="KW-0378">Hydrolase</keyword>
<name>A0ACB8LUI4_CITSI</name>
<reference evidence="2" key="1">
    <citation type="journal article" date="2023" name="Hortic. Res.">
        <title>A chromosome-level phased genome enabling allele-level studies in sweet orange: a case study on citrus Huanglongbing tolerance.</title>
        <authorList>
            <person name="Wu B."/>
            <person name="Yu Q."/>
            <person name="Deng Z."/>
            <person name="Duan Y."/>
            <person name="Luo F."/>
            <person name="Gmitter F. Jr."/>
        </authorList>
    </citation>
    <scope>NUCLEOTIDE SEQUENCE [LARGE SCALE GENOMIC DNA]</scope>
    <source>
        <strain evidence="2">cv. Valencia</strain>
    </source>
</reference>
<keyword evidence="1" id="KW-0645">Protease</keyword>
<gene>
    <name evidence="1" type="ORF">KPL71_006867</name>
</gene>
<comment type="caution">
    <text evidence="1">The sequence shown here is derived from an EMBL/GenBank/DDBJ whole genome shotgun (WGS) entry which is preliminary data.</text>
</comment>
<keyword evidence="2" id="KW-1185">Reference proteome</keyword>
<evidence type="ECO:0000313" key="2">
    <source>
        <dbReference type="Proteomes" id="UP000829398"/>
    </source>
</evidence>
<proteinExistence type="predicted"/>
<sequence>MEVATASASIFGLRTRMLATPPRTSPRTVNCNRNLSTSFISPFANGSVSSDFSGLRLRPDCLNPDSFCKSKPRSPVITMVIPFTSGTAWEQPPPDLASYLYKNRIVYLGMSFVPSVTELILAEFLYLQYEDVEKPIYLYINSTGTTKGGEKLGYETEAFAIYDVMGLELEFNFLRNLNEGETQEASALLTLLENVSANVMIEYKRIRKLSPSRIFSCKSFLDKLIDDQVPLNFQPAHMIWKAKVPSKVQIFAWSLALGKLNTFDVIQRQNPNVSLSPSWCIKSKINGGSMDHLFLHCHTAVQLWHRLFQAAQISWVMPASSISMLSEFIHAFGKGEKARVLWKCSVMATFWVIWLKEIEGFLKIQRKISSFCGKERDYYYVKPPIFTLCVGNAWGEAALLLGAGAKGNRAALPSSTIMIKQPIGRIEGQATDVEIARKEIKNVKAELVKLYAKHFGKTPEQIEADIRRPKYFSPSEAVEYGIIDKVLYTEKSPEDHGVVSDLKKAQLI</sequence>
<dbReference type="Proteomes" id="UP000829398">
    <property type="component" value="Chromosome 3"/>
</dbReference>
<protein>
    <submittedName>
        <fullName evidence="1">ATP-dependent clp protease proteolytic subunit-related protein 4</fullName>
    </submittedName>
</protein>
<organism evidence="1 2">
    <name type="scientific">Citrus sinensis</name>
    <name type="common">Sweet orange</name>
    <name type="synonym">Citrus aurantium var. sinensis</name>
    <dbReference type="NCBI Taxonomy" id="2711"/>
    <lineage>
        <taxon>Eukaryota</taxon>
        <taxon>Viridiplantae</taxon>
        <taxon>Streptophyta</taxon>
        <taxon>Embryophyta</taxon>
        <taxon>Tracheophyta</taxon>
        <taxon>Spermatophyta</taxon>
        <taxon>Magnoliopsida</taxon>
        <taxon>eudicotyledons</taxon>
        <taxon>Gunneridae</taxon>
        <taxon>Pentapetalae</taxon>
        <taxon>rosids</taxon>
        <taxon>malvids</taxon>
        <taxon>Sapindales</taxon>
        <taxon>Rutaceae</taxon>
        <taxon>Aurantioideae</taxon>
        <taxon>Citrus</taxon>
    </lineage>
</organism>
<evidence type="ECO:0000313" key="1">
    <source>
        <dbReference type="EMBL" id="KAH9776962.1"/>
    </source>
</evidence>